<sequence length="83" mass="9387">MNLKLIPEWKDGLKMYSVQVQAVIGSLCAIYLAIPEKLQDKIEMWWLLVLFMVLVVVGIVGRLIDQGITVHHKGRSDDAPADR</sequence>
<gene>
    <name evidence="2" type="ORF">HP555_11085</name>
</gene>
<feature type="transmembrane region" description="Helical" evidence="1">
    <location>
        <begin position="12"/>
        <end position="33"/>
    </location>
</feature>
<evidence type="ECO:0000256" key="1">
    <source>
        <dbReference type="SAM" id="Phobius"/>
    </source>
</evidence>
<dbReference type="Pfam" id="PF25612">
    <property type="entry name" value="DUF7940"/>
    <property type="match status" value="1"/>
</dbReference>
<dbReference type="EMBL" id="CP054140">
    <property type="protein sequence ID" value="QQG66373.1"/>
    <property type="molecule type" value="Genomic_DNA"/>
</dbReference>
<keyword evidence="1" id="KW-0472">Membrane</keyword>
<accession>A0A7T5VEF1</accession>
<protein>
    <recommendedName>
        <fullName evidence="4">Holin</fullName>
    </recommendedName>
</protein>
<name>A0A7T5VEF1_9BACT</name>
<organism evidence="2 3">
    <name type="scientific">Desulfobulbus oligotrophicus</name>
    <dbReference type="NCBI Taxonomy" id="1909699"/>
    <lineage>
        <taxon>Bacteria</taxon>
        <taxon>Pseudomonadati</taxon>
        <taxon>Thermodesulfobacteriota</taxon>
        <taxon>Desulfobulbia</taxon>
        <taxon>Desulfobulbales</taxon>
        <taxon>Desulfobulbaceae</taxon>
        <taxon>Desulfobulbus</taxon>
    </lineage>
</organism>
<evidence type="ECO:0000313" key="2">
    <source>
        <dbReference type="EMBL" id="QQG66373.1"/>
    </source>
</evidence>
<dbReference type="KEGG" id="dog:HP555_11085"/>
<keyword evidence="1" id="KW-1133">Transmembrane helix</keyword>
<dbReference type="Proteomes" id="UP000596092">
    <property type="component" value="Chromosome"/>
</dbReference>
<keyword evidence="3" id="KW-1185">Reference proteome</keyword>
<dbReference type="InterPro" id="IPR057700">
    <property type="entry name" value="DUF7940"/>
</dbReference>
<dbReference type="AlphaFoldDB" id="A0A7T5VEF1"/>
<evidence type="ECO:0000313" key="3">
    <source>
        <dbReference type="Proteomes" id="UP000596092"/>
    </source>
</evidence>
<reference evidence="2 3" key="1">
    <citation type="submission" date="2020-05" db="EMBL/GenBank/DDBJ databases">
        <title>Complete genome of Desulfobulbus oligotrophicus.</title>
        <authorList>
            <person name="Podar M."/>
        </authorList>
    </citation>
    <scope>NUCLEOTIDE SEQUENCE [LARGE SCALE GENOMIC DNA]</scope>
    <source>
        <strain evidence="2 3">Prop6</strain>
    </source>
</reference>
<keyword evidence="1" id="KW-0812">Transmembrane</keyword>
<proteinExistence type="predicted"/>
<evidence type="ECO:0008006" key="4">
    <source>
        <dbReference type="Google" id="ProtNLM"/>
    </source>
</evidence>
<feature type="transmembrane region" description="Helical" evidence="1">
    <location>
        <begin position="45"/>
        <end position="64"/>
    </location>
</feature>
<dbReference type="RefSeq" id="WP_199262475.1">
    <property type="nucleotide sequence ID" value="NZ_CP054140.1"/>
</dbReference>